<evidence type="ECO:0000256" key="2">
    <source>
        <dbReference type="ARBA" id="ARBA00022490"/>
    </source>
</evidence>
<name>A0ABW5G5J1_9PSEU</name>
<feature type="domain" description="Methylguanine DNA methyltransferase ribonuclease-like" evidence="10">
    <location>
        <begin position="1"/>
        <end position="71"/>
    </location>
</feature>
<comment type="catalytic activity">
    <reaction evidence="7 8">
        <text>a 6-O-methyl-2'-deoxyguanosine in DNA + L-cysteinyl-[protein] = S-methyl-L-cysteinyl-[protein] + a 2'-deoxyguanosine in DNA</text>
        <dbReference type="Rhea" id="RHEA:24000"/>
        <dbReference type="Rhea" id="RHEA-COMP:10131"/>
        <dbReference type="Rhea" id="RHEA-COMP:10132"/>
        <dbReference type="Rhea" id="RHEA-COMP:11367"/>
        <dbReference type="Rhea" id="RHEA-COMP:11368"/>
        <dbReference type="ChEBI" id="CHEBI:29950"/>
        <dbReference type="ChEBI" id="CHEBI:82612"/>
        <dbReference type="ChEBI" id="CHEBI:85445"/>
        <dbReference type="ChEBI" id="CHEBI:85448"/>
        <dbReference type="EC" id="2.1.1.63"/>
    </reaction>
</comment>
<evidence type="ECO:0000256" key="5">
    <source>
        <dbReference type="ARBA" id="ARBA00022763"/>
    </source>
</evidence>
<dbReference type="GO" id="GO:0032259">
    <property type="term" value="P:methylation"/>
    <property type="evidence" value="ECO:0007669"/>
    <property type="project" value="UniProtKB-KW"/>
</dbReference>
<dbReference type="Gene3D" id="3.30.160.70">
    <property type="entry name" value="Methylated DNA-protein cysteine methyltransferase domain"/>
    <property type="match status" value="1"/>
</dbReference>
<dbReference type="EC" id="2.1.1.63" evidence="8"/>
<protein>
    <recommendedName>
        <fullName evidence="8">Methylated-DNA--protein-cysteine methyltransferase</fullName>
        <ecNumber evidence="8">2.1.1.63</ecNumber>
    </recommendedName>
    <alternativeName>
        <fullName evidence="8">6-O-methylguanine-DNA methyltransferase</fullName>
        <shortName evidence="8">MGMT</shortName>
    </alternativeName>
    <alternativeName>
        <fullName evidence="8">O-6-methylguanine-DNA-alkyltransferase</fullName>
    </alternativeName>
</protein>
<keyword evidence="5 8" id="KW-0227">DNA damage</keyword>
<organism evidence="11 12">
    <name type="scientific">Amycolatopsis pigmentata</name>
    <dbReference type="NCBI Taxonomy" id="450801"/>
    <lineage>
        <taxon>Bacteria</taxon>
        <taxon>Bacillati</taxon>
        <taxon>Actinomycetota</taxon>
        <taxon>Actinomycetes</taxon>
        <taxon>Pseudonocardiales</taxon>
        <taxon>Pseudonocardiaceae</taxon>
        <taxon>Amycolatopsis</taxon>
    </lineage>
</organism>
<dbReference type="HAMAP" id="MF_00772">
    <property type="entry name" value="OGT"/>
    <property type="match status" value="1"/>
</dbReference>
<dbReference type="InterPro" id="IPR001497">
    <property type="entry name" value="MethylDNA_cys_MeTrfase_AS"/>
</dbReference>
<dbReference type="CDD" id="cd06445">
    <property type="entry name" value="ATase"/>
    <property type="match status" value="1"/>
</dbReference>
<evidence type="ECO:0000256" key="8">
    <source>
        <dbReference type="HAMAP-Rule" id="MF_00772"/>
    </source>
</evidence>
<dbReference type="Proteomes" id="UP001597417">
    <property type="component" value="Unassembled WGS sequence"/>
</dbReference>
<comment type="similarity">
    <text evidence="8">Belongs to the MGMT family.</text>
</comment>
<evidence type="ECO:0000256" key="6">
    <source>
        <dbReference type="ARBA" id="ARBA00023204"/>
    </source>
</evidence>
<keyword evidence="12" id="KW-1185">Reference proteome</keyword>
<dbReference type="Pfam" id="PF01035">
    <property type="entry name" value="DNA_binding_1"/>
    <property type="match status" value="1"/>
</dbReference>
<evidence type="ECO:0000256" key="4">
    <source>
        <dbReference type="ARBA" id="ARBA00022679"/>
    </source>
</evidence>
<comment type="catalytic activity">
    <reaction evidence="1 8">
        <text>a 4-O-methyl-thymidine in DNA + L-cysteinyl-[protein] = a thymidine in DNA + S-methyl-L-cysteinyl-[protein]</text>
        <dbReference type="Rhea" id="RHEA:53428"/>
        <dbReference type="Rhea" id="RHEA-COMP:10131"/>
        <dbReference type="Rhea" id="RHEA-COMP:10132"/>
        <dbReference type="Rhea" id="RHEA-COMP:13555"/>
        <dbReference type="Rhea" id="RHEA-COMP:13556"/>
        <dbReference type="ChEBI" id="CHEBI:29950"/>
        <dbReference type="ChEBI" id="CHEBI:82612"/>
        <dbReference type="ChEBI" id="CHEBI:137386"/>
        <dbReference type="ChEBI" id="CHEBI:137387"/>
        <dbReference type="EC" id="2.1.1.63"/>
    </reaction>
</comment>
<dbReference type="EMBL" id="JBHUKR010000021">
    <property type="protein sequence ID" value="MFD2420992.1"/>
    <property type="molecule type" value="Genomic_DNA"/>
</dbReference>
<comment type="miscellaneous">
    <text evidence="8">This enzyme catalyzes only one turnover and therefore is not strictly catalytic. According to one definition, an enzyme is a biocatalyst that acts repeatedly and over many reaction cycles.</text>
</comment>
<feature type="domain" description="Methylated-DNA-[protein]-cysteine S-methyltransferase DNA binding" evidence="9">
    <location>
        <begin position="76"/>
        <end position="155"/>
    </location>
</feature>
<keyword evidence="2 8" id="KW-0963">Cytoplasm</keyword>
<dbReference type="Gene3D" id="1.10.10.10">
    <property type="entry name" value="Winged helix-like DNA-binding domain superfamily/Winged helix DNA-binding domain"/>
    <property type="match status" value="1"/>
</dbReference>
<dbReference type="InterPro" id="IPR023546">
    <property type="entry name" value="MGMT"/>
</dbReference>
<dbReference type="InterPro" id="IPR036217">
    <property type="entry name" value="MethylDNA_cys_MeTrfase_DNAb"/>
</dbReference>
<accession>A0ABW5G5J1</accession>
<comment type="caution">
    <text evidence="11">The sequence shown here is derived from an EMBL/GenBank/DDBJ whole genome shotgun (WGS) entry which is preliminary data.</text>
</comment>
<dbReference type="InterPro" id="IPR014048">
    <property type="entry name" value="MethylDNA_cys_MeTrfase_DNA-bd"/>
</dbReference>
<keyword evidence="3 8" id="KW-0489">Methyltransferase</keyword>
<keyword evidence="4 8" id="KW-0808">Transferase</keyword>
<evidence type="ECO:0000313" key="12">
    <source>
        <dbReference type="Proteomes" id="UP001597417"/>
    </source>
</evidence>
<dbReference type="RefSeq" id="WP_378269335.1">
    <property type="nucleotide sequence ID" value="NZ_JBHUKR010000021.1"/>
</dbReference>
<dbReference type="InterPro" id="IPR036388">
    <property type="entry name" value="WH-like_DNA-bd_sf"/>
</dbReference>
<evidence type="ECO:0000259" key="9">
    <source>
        <dbReference type="Pfam" id="PF01035"/>
    </source>
</evidence>
<comment type="subcellular location">
    <subcellularLocation>
        <location evidence="8">Cytoplasm</location>
    </subcellularLocation>
</comment>
<evidence type="ECO:0000256" key="7">
    <source>
        <dbReference type="ARBA" id="ARBA00049348"/>
    </source>
</evidence>
<dbReference type="PANTHER" id="PTHR10815:SF5">
    <property type="entry name" value="METHYLATED-DNA--PROTEIN-CYSTEINE METHYLTRANSFERASE"/>
    <property type="match status" value="1"/>
</dbReference>
<dbReference type="InterPro" id="IPR008332">
    <property type="entry name" value="MethylG_MeTrfase_N"/>
</dbReference>
<dbReference type="NCBIfam" id="TIGR00589">
    <property type="entry name" value="ogt"/>
    <property type="match status" value="1"/>
</dbReference>
<proteinExistence type="inferred from homology"/>
<dbReference type="PROSITE" id="PS00374">
    <property type="entry name" value="MGMT"/>
    <property type="match status" value="1"/>
</dbReference>
<evidence type="ECO:0000256" key="3">
    <source>
        <dbReference type="ARBA" id="ARBA00022603"/>
    </source>
</evidence>
<evidence type="ECO:0000256" key="1">
    <source>
        <dbReference type="ARBA" id="ARBA00001286"/>
    </source>
</evidence>
<evidence type="ECO:0000313" key="11">
    <source>
        <dbReference type="EMBL" id="MFD2420992.1"/>
    </source>
</evidence>
<sequence length="157" mass="17228">MRHTIVDSPVGPLTLVAGDDGVLTGLYMDQQRYRPAESMFGDRDDAPFAEAAGQLAGYFAGRRREFDLDLAFNGTPFQRTVWQELRRIPYGETVSYRELAERIGRPTAARAVGLANGKNPVGIIVPCHRVIGSAGDLTGYGGGLDRKRQLLEFERSG</sequence>
<dbReference type="Pfam" id="PF02870">
    <property type="entry name" value="Methyltransf_1N"/>
    <property type="match status" value="1"/>
</dbReference>
<comment type="function">
    <text evidence="8">Involved in the cellular defense against the biological effects of O6-methylguanine (O6-MeG) and O4-methylthymine (O4-MeT) in DNA. Repairs the methylated nucleobase in DNA by stoichiometrically transferring the methyl group to a cysteine residue in the enzyme. This is a suicide reaction: the enzyme is irreversibly inactivated.</text>
</comment>
<reference evidence="12" key="1">
    <citation type="journal article" date="2019" name="Int. J. Syst. Evol. Microbiol.">
        <title>The Global Catalogue of Microorganisms (GCM) 10K type strain sequencing project: providing services to taxonomists for standard genome sequencing and annotation.</title>
        <authorList>
            <consortium name="The Broad Institute Genomics Platform"/>
            <consortium name="The Broad Institute Genome Sequencing Center for Infectious Disease"/>
            <person name="Wu L."/>
            <person name="Ma J."/>
        </authorList>
    </citation>
    <scope>NUCLEOTIDE SEQUENCE [LARGE SCALE GENOMIC DNA]</scope>
    <source>
        <strain evidence="12">CGMCC 4.7645</strain>
    </source>
</reference>
<keyword evidence="6 8" id="KW-0234">DNA repair</keyword>
<evidence type="ECO:0000259" key="10">
    <source>
        <dbReference type="Pfam" id="PF02870"/>
    </source>
</evidence>
<gene>
    <name evidence="11" type="ORF">ACFSXZ_32160</name>
</gene>
<dbReference type="SUPFAM" id="SSF46767">
    <property type="entry name" value="Methylated DNA-protein cysteine methyltransferase, C-terminal domain"/>
    <property type="match status" value="1"/>
</dbReference>
<dbReference type="InterPro" id="IPR036631">
    <property type="entry name" value="MGMT_N_sf"/>
</dbReference>
<dbReference type="GO" id="GO:0003908">
    <property type="term" value="F:methylated-DNA-[protein]-cysteine S-methyltransferase activity"/>
    <property type="evidence" value="ECO:0007669"/>
    <property type="project" value="UniProtKB-EC"/>
</dbReference>
<dbReference type="PANTHER" id="PTHR10815">
    <property type="entry name" value="METHYLATED-DNA--PROTEIN-CYSTEINE METHYLTRANSFERASE"/>
    <property type="match status" value="1"/>
</dbReference>
<feature type="active site" description="Nucleophile; methyl group acceptor" evidence="8">
    <location>
        <position position="127"/>
    </location>
</feature>
<dbReference type="SUPFAM" id="SSF53155">
    <property type="entry name" value="Methylated DNA-protein cysteine methyltransferase domain"/>
    <property type="match status" value="1"/>
</dbReference>